<dbReference type="Proteomes" id="UP001057402">
    <property type="component" value="Chromosome 5"/>
</dbReference>
<proteinExistence type="predicted"/>
<sequence length="85" mass="9715">MAMKSSSYTATCLFLFLLLTSHLHLSHGAEDSPAYDIDYRGPETHPSMAPPSHFRERPWGRRRDYKEPPKVPSFKRQEPKTGGRG</sequence>
<accession>A0ACB9QSF5</accession>
<evidence type="ECO:0000313" key="2">
    <source>
        <dbReference type="Proteomes" id="UP001057402"/>
    </source>
</evidence>
<name>A0ACB9QSF5_9MYRT</name>
<dbReference type="EMBL" id="CM042884">
    <property type="protein sequence ID" value="KAI4369173.1"/>
    <property type="molecule type" value="Genomic_DNA"/>
</dbReference>
<gene>
    <name evidence="1" type="ORF">MLD38_017653</name>
</gene>
<comment type="caution">
    <text evidence="1">The sequence shown here is derived from an EMBL/GenBank/DDBJ whole genome shotgun (WGS) entry which is preliminary data.</text>
</comment>
<keyword evidence="2" id="KW-1185">Reference proteome</keyword>
<evidence type="ECO:0000313" key="1">
    <source>
        <dbReference type="EMBL" id="KAI4369173.1"/>
    </source>
</evidence>
<protein>
    <submittedName>
        <fullName evidence="1">Uncharacterized protein</fullName>
    </submittedName>
</protein>
<reference evidence="2" key="1">
    <citation type="journal article" date="2023" name="Front. Plant Sci.">
        <title>Chromosomal-level genome assembly of Melastoma candidum provides insights into trichome evolution.</title>
        <authorList>
            <person name="Zhong Y."/>
            <person name="Wu W."/>
            <person name="Sun C."/>
            <person name="Zou P."/>
            <person name="Liu Y."/>
            <person name="Dai S."/>
            <person name="Zhou R."/>
        </authorList>
    </citation>
    <scope>NUCLEOTIDE SEQUENCE [LARGE SCALE GENOMIC DNA]</scope>
</reference>
<organism evidence="1 2">
    <name type="scientific">Melastoma candidum</name>
    <dbReference type="NCBI Taxonomy" id="119954"/>
    <lineage>
        <taxon>Eukaryota</taxon>
        <taxon>Viridiplantae</taxon>
        <taxon>Streptophyta</taxon>
        <taxon>Embryophyta</taxon>
        <taxon>Tracheophyta</taxon>
        <taxon>Spermatophyta</taxon>
        <taxon>Magnoliopsida</taxon>
        <taxon>eudicotyledons</taxon>
        <taxon>Gunneridae</taxon>
        <taxon>Pentapetalae</taxon>
        <taxon>rosids</taxon>
        <taxon>malvids</taxon>
        <taxon>Myrtales</taxon>
        <taxon>Melastomataceae</taxon>
        <taxon>Melastomatoideae</taxon>
        <taxon>Melastomateae</taxon>
        <taxon>Melastoma</taxon>
    </lineage>
</organism>